<protein>
    <submittedName>
        <fullName evidence="2">Uncharacterized protein</fullName>
    </submittedName>
</protein>
<feature type="region of interest" description="Disordered" evidence="1">
    <location>
        <begin position="1"/>
        <end position="35"/>
    </location>
</feature>
<evidence type="ECO:0000256" key="1">
    <source>
        <dbReference type="SAM" id="MobiDB-lite"/>
    </source>
</evidence>
<organism evidence="2 3">
    <name type="scientific">Ectocarpus siliculosus</name>
    <name type="common">Brown alga</name>
    <name type="synonym">Conferva siliculosa</name>
    <dbReference type="NCBI Taxonomy" id="2880"/>
    <lineage>
        <taxon>Eukaryota</taxon>
        <taxon>Sar</taxon>
        <taxon>Stramenopiles</taxon>
        <taxon>Ochrophyta</taxon>
        <taxon>PX clade</taxon>
        <taxon>Phaeophyceae</taxon>
        <taxon>Ectocarpales</taxon>
        <taxon>Ectocarpaceae</taxon>
        <taxon>Ectocarpus</taxon>
    </lineage>
</organism>
<evidence type="ECO:0000313" key="2">
    <source>
        <dbReference type="EMBL" id="CBN74546.1"/>
    </source>
</evidence>
<dbReference type="EMBL" id="FN648487">
    <property type="protein sequence ID" value="CBN74546.1"/>
    <property type="molecule type" value="Genomic_DNA"/>
</dbReference>
<evidence type="ECO:0000313" key="3">
    <source>
        <dbReference type="Proteomes" id="UP000002630"/>
    </source>
</evidence>
<sequence>MRNGIEGEALAATRCKAPGDRPIQGGRGTRSGERK</sequence>
<gene>
    <name evidence="2" type="ORF">Esi_0030_0034</name>
</gene>
<proteinExistence type="predicted"/>
<dbReference type="Proteomes" id="UP000002630">
    <property type="component" value="Linkage Group LG19"/>
</dbReference>
<keyword evidence="3" id="KW-1185">Reference proteome</keyword>
<accession>D8LKF6</accession>
<dbReference type="EMBL" id="FN649744">
    <property type="protein sequence ID" value="CBN74546.1"/>
    <property type="molecule type" value="Genomic_DNA"/>
</dbReference>
<name>D8LKF6_ECTSI</name>
<dbReference type="AlphaFoldDB" id="D8LKF6"/>
<dbReference type="InParanoid" id="D8LKF6"/>
<reference evidence="2 3" key="1">
    <citation type="journal article" date="2010" name="Nature">
        <title>The Ectocarpus genome and the independent evolution of multicellularity in brown algae.</title>
        <authorList>
            <person name="Cock J.M."/>
            <person name="Sterck L."/>
            <person name="Rouze P."/>
            <person name="Scornet D."/>
            <person name="Allen A.E."/>
            <person name="Amoutzias G."/>
            <person name="Anthouard V."/>
            <person name="Artiguenave F."/>
            <person name="Aury J.M."/>
            <person name="Badger J.H."/>
            <person name="Beszteri B."/>
            <person name="Billiau K."/>
            <person name="Bonnet E."/>
            <person name="Bothwell J.H."/>
            <person name="Bowler C."/>
            <person name="Boyen C."/>
            <person name="Brownlee C."/>
            <person name="Carrano C.J."/>
            <person name="Charrier B."/>
            <person name="Cho G.Y."/>
            <person name="Coelho S.M."/>
            <person name="Collen J."/>
            <person name="Corre E."/>
            <person name="Da Silva C."/>
            <person name="Delage L."/>
            <person name="Delaroque N."/>
            <person name="Dittami S.M."/>
            <person name="Doulbeau S."/>
            <person name="Elias M."/>
            <person name="Farnham G."/>
            <person name="Gachon C.M."/>
            <person name="Gschloessl B."/>
            <person name="Heesch S."/>
            <person name="Jabbari K."/>
            <person name="Jubin C."/>
            <person name="Kawai H."/>
            <person name="Kimura K."/>
            <person name="Kloareg B."/>
            <person name="Kupper F.C."/>
            <person name="Lang D."/>
            <person name="Le Bail A."/>
            <person name="Leblanc C."/>
            <person name="Lerouge P."/>
            <person name="Lohr M."/>
            <person name="Lopez P.J."/>
            <person name="Martens C."/>
            <person name="Maumus F."/>
            <person name="Michel G."/>
            <person name="Miranda-Saavedra D."/>
            <person name="Morales J."/>
            <person name="Moreau H."/>
            <person name="Motomura T."/>
            <person name="Nagasato C."/>
            <person name="Napoli C.A."/>
            <person name="Nelson D.R."/>
            <person name="Nyvall-Collen P."/>
            <person name="Peters A.F."/>
            <person name="Pommier C."/>
            <person name="Potin P."/>
            <person name="Poulain J."/>
            <person name="Quesneville H."/>
            <person name="Read B."/>
            <person name="Rensing S.A."/>
            <person name="Ritter A."/>
            <person name="Rousvoal S."/>
            <person name="Samanta M."/>
            <person name="Samson G."/>
            <person name="Schroeder D.C."/>
            <person name="Segurens B."/>
            <person name="Strittmatter M."/>
            <person name="Tonon T."/>
            <person name="Tregear J.W."/>
            <person name="Valentin K."/>
            <person name="von Dassow P."/>
            <person name="Yamagishi T."/>
            <person name="Van de Peer Y."/>
            <person name="Wincker P."/>
        </authorList>
    </citation>
    <scope>NUCLEOTIDE SEQUENCE [LARGE SCALE GENOMIC DNA]</scope>
    <source>
        <strain evidence="3">Ec32 / CCAP1310/4</strain>
    </source>
</reference>